<gene>
    <name evidence="2" type="ordered locus">VMUT_1633</name>
</gene>
<dbReference type="KEGG" id="vmo:VMUT_1633"/>
<dbReference type="GeneID" id="10289285"/>
<evidence type="ECO:0008006" key="4">
    <source>
        <dbReference type="Google" id="ProtNLM"/>
    </source>
</evidence>
<evidence type="ECO:0000256" key="1">
    <source>
        <dbReference type="SAM" id="Phobius"/>
    </source>
</evidence>
<dbReference type="OrthoDB" id="31190at2157"/>
<proteinExistence type="predicted"/>
<dbReference type="HOGENOM" id="CLU_436580_0_0_2"/>
<name>F0QUC8_VULM7</name>
<evidence type="ECO:0000313" key="2">
    <source>
        <dbReference type="EMBL" id="ADY01837.1"/>
    </source>
</evidence>
<dbReference type="EMBL" id="CP002529">
    <property type="protein sequence ID" value="ADY01837.1"/>
    <property type="molecule type" value="Genomic_DNA"/>
</dbReference>
<dbReference type="Proteomes" id="UP000007485">
    <property type="component" value="Chromosome"/>
</dbReference>
<protein>
    <recommendedName>
        <fullName evidence="4">Carboxypeptidase regulatory-like domain-containing protein</fullName>
    </recommendedName>
</protein>
<dbReference type="RefSeq" id="WP_013604999.1">
    <property type="nucleotide sequence ID" value="NC_015151.1"/>
</dbReference>
<keyword evidence="1" id="KW-1133">Transmembrane helix</keyword>
<evidence type="ECO:0000313" key="3">
    <source>
        <dbReference type="Proteomes" id="UP000007485"/>
    </source>
</evidence>
<feature type="transmembrane region" description="Helical" evidence="1">
    <location>
        <begin position="636"/>
        <end position="654"/>
    </location>
</feature>
<keyword evidence="3" id="KW-1185">Reference proteome</keyword>
<keyword evidence="1" id="KW-0472">Membrane</keyword>
<dbReference type="eggNOG" id="arCOG03260">
    <property type="taxonomic scope" value="Archaea"/>
</dbReference>
<dbReference type="AlphaFoldDB" id="F0QUC8"/>
<organism evidence="2 3">
    <name type="scientific">Vulcanisaeta moutnovskia (strain 768-28)</name>
    <dbReference type="NCBI Taxonomy" id="985053"/>
    <lineage>
        <taxon>Archaea</taxon>
        <taxon>Thermoproteota</taxon>
        <taxon>Thermoprotei</taxon>
        <taxon>Thermoproteales</taxon>
        <taxon>Thermoproteaceae</taxon>
        <taxon>Vulcanisaeta</taxon>
    </lineage>
</organism>
<accession>F0QUC8</accession>
<dbReference type="STRING" id="985053.VMUT_1633"/>
<reference evidence="2 3" key="1">
    <citation type="journal article" date="2011" name="J. Bacteriol.">
        <title>Complete genome sequence of 'Vulcanisaeta moutnovskia' strain 768-28, a novel member of the hyperthermophilic crenarchaeal genus vulcanisaeta.</title>
        <authorList>
            <person name="Gumerov V.M."/>
            <person name="Mardanov A.V."/>
            <person name="Beletsky A.V."/>
            <person name="Prokofeva M.I."/>
            <person name="Bonch-Osmolovskaya E.A."/>
            <person name="Ravin N.V."/>
            <person name="Skryabin K.G."/>
        </authorList>
    </citation>
    <scope>NUCLEOTIDE SEQUENCE [LARGE SCALE GENOMIC DNA]</scope>
    <source>
        <strain evidence="2 3">768-28</strain>
    </source>
</reference>
<keyword evidence="1" id="KW-0812">Transmembrane</keyword>
<sequence>MRRNLAILLVVMAVTISVIALASQYQVAPNANSPSTINQPYYAILEYIDYINTTRTVTLAPGQSMTIQAPLPPGPGYVLSYVKVNVNPPSPAILISGNNVMYGKNEVGAIISAYTTSNTLSIANSGNQPLNETVSVTYVFVNEKYLALNTSASSFTLDISIPDNTIQYVTQQVVELSIPNYMPFEIAGVALPNGTTLSQLVSAWSPLANYIKVEPKYVELTANELPPGQYQITINYGSEYVMPSAMLIKGTEFLNYTVNPGQTLEITGSEFGVPPGWNLLGYIVAVYTVQPLVVGEQPGHFEMVANMVSPAYLYSDLIQVSGISYLLPPFIRFAPMIGIYIVYDRYFEIVDNLNVPLVVTFMPIIYKPVGQWVNGNLEATVTDADVSSGLWTALVVQLPEIAHVYKIVTPSGTVYTGLVDSEIPWGSAERLVSISPDGSQAYIAISTLGVSETGTYTVYVNWTPITMHFTNTLNAPISNVKVEASVNGSLIASSVSDASGNAYINIKEPSPFTAVVYYDNVPIYYVNVNSLINQPIGITIGLYNVTVLFVGARNQAISHAKISLYRVGTGPIYNGTTGSTGTTGFANILGGTYLVTAQYGNLKYSELVTINGNDVITIKSDILAIIDGFPITTIEALIGTLGLGGAAAIAFAFANRKSGKDYEVVTM</sequence>